<dbReference type="AlphaFoldDB" id="A0A059C0S1"/>
<protein>
    <submittedName>
        <fullName evidence="2">Uncharacterized protein</fullName>
    </submittedName>
</protein>
<sequence>MGKHANIDTTQIQQKEAPAEAAPIGTQSCPSFLAKHDMTPVVVPPQKRAHQHVARRRPTWPLLSRPHRPASLKLLVARLYSLPSDKIARVVVASHPTQKRRVILTRPLFFY</sequence>
<proteinExistence type="predicted"/>
<gene>
    <name evidence="2" type="ORF">EUGRSUZ_E00309</name>
</gene>
<name>A0A059C0S1_EUCGR</name>
<evidence type="ECO:0000313" key="2">
    <source>
        <dbReference type="EMBL" id="KCW71824.1"/>
    </source>
</evidence>
<feature type="region of interest" description="Disordered" evidence="1">
    <location>
        <begin position="1"/>
        <end position="26"/>
    </location>
</feature>
<dbReference type="InParanoid" id="A0A059C0S1"/>
<reference evidence="2" key="1">
    <citation type="submission" date="2013-07" db="EMBL/GenBank/DDBJ databases">
        <title>The genome of Eucalyptus grandis.</title>
        <authorList>
            <person name="Schmutz J."/>
            <person name="Hayes R."/>
            <person name="Myburg A."/>
            <person name="Tuskan G."/>
            <person name="Grattapaglia D."/>
            <person name="Rokhsar D.S."/>
        </authorList>
    </citation>
    <scope>NUCLEOTIDE SEQUENCE</scope>
    <source>
        <tissue evidence="2">Leaf extractions</tissue>
    </source>
</reference>
<accession>A0A059C0S1</accession>
<dbReference type="EMBL" id="KK198757">
    <property type="protein sequence ID" value="KCW71824.1"/>
    <property type="molecule type" value="Genomic_DNA"/>
</dbReference>
<evidence type="ECO:0000256" key="1">
    <source>
        <dbReference type="SAM" id="MobiDB-lite"/>
    </source>
</evidence>
<dbReference type="Gramene" id="KCW71824">
    <property type="protein sequence ID" value="KCW71824"/>
    <property type="gene ID" value="EUGRSUZ_E00309"/>
</dbReference>
<organism evidence="2">
    <name type="scientific">Eucalyptus grandis</name>
    <name type="common">Flooded gum</name>
    <dbReference type="NCBI Taxonomy" id="71139"/>
    <lineage>
        <taxon>Eukaryota</taxon>
        <taxon>Viridiplantae</taxon>
        <taxon>Streptophyta</taxon>
        <taxon>Embryophyta</taxon>
        <taxon>Tracheophyta</taxon>
        <taxon>Spermatophyta</taxon>
        <taxon>Magnoliopsida</taxon>
        <taxon>eudicotyledons</taxon>
        <taxon>Gunneridae</taxon>
        <taxon>Pentapetalae</taxon>
        <taxon>rosids</taxon>
        <taxon>malvids</taxon>
        <taxon>Myrtales</taxon>
        <taxon>Myrtaceae</taxon>
        <taxon>Myrtoideae</taxon>
        <taxon>Eucalypteae</taxon>
        <taxon>Eucalyptus</taxon>
    </lineage>
</organism>